<gene>
    <name evidence="2" type="ORF">CcaverHIS019_0603580</name>
</gene>
<keyword evidence="3" id="KW-1185">Reference proteome</keyword>
<dbReference type="KEGG" id="ccac:CcaHIS019_0603580"/>
<dbReference type="InterPro" id="IPR013216">
    <property type="entry name" value="Methyltransf_11"/>
</dbReference>
<dbReference type="SUPFAM" id="SSF53335">
    <property type="entry name" value="S-adenosyl-L-methionine-dependent methyltransferases"/>
    <property type="match status" value="1"/>
</dbReference>
<feature type="domain" description="Methyltransferase type 11" evidence="1">
    <location>
        <begin position="66"/>
        <end position="176"/>
    </location>
</feature>
<proteinExistence type="predicted"/>
<dbReference type="PANTHER" id="PTHR42912:SF95">
    <property type="entry name" value="METHYLTRANSFERASE TYPE 11 DOMAIN-CONTAINING PROTEIN"/>
    <property type="match status" value="1"/>
</dbReference>
<reference evidence="2" key="1">
    <citation type="journal article" date="2023" name="BMC Genomics">
        <title>Chromosome-level genome assemblies of Cutaneotrichosporon spp. (Trichosporonales, Basidiomycota) reveal imbalanced evolution between nucleotide sequences and chromosome synteny.</title>
        <authorList>
            <person name="Kobayashi Y."/>
            <person name="Kayamori A."/>
            <person name="Aoki K."/>
            <person name="Shiwa Y."/>
            <person name="Matsutani M."/>
            <person name="Fujita N."/>
            <person name="Sugita T."/>
            <person name="Iwasaki W."/>
            <person name="Tanaka N."/>
            <person name="Takashima M."/>
        </authorList>
    </citation>
    <scope>NUCLEOTIDE SEQUENCE</scope>
    <source>
        <strain evidence="2">HIS019</strain>
    </source>
</reference>
<name>A0AA48QXT4_9TREE</name>
<organism evidence="2 3">
    <name type="scientific">Cutaneotrichosporon cavernicola</name>
    <dbReference type="NCBI Taxonomy" id="279322"/>
    <lineage>
        <taxon>Eukaryota</taxon>
        <taxon>Fungi</taxon>
        <taxon>Dikarya</taxon>
        <taxon>Basidiomycota</taxon>
        <taxon>Agaricomycotina</taxon>
        <taxon>Tremellomycetes</taxon>
        <taxon>Trichosporonales</taxon>
        <taxon>Trichosporonaceae</taxon>
        <taxon>Cutaneotrichosporon</taxon>
    </lineage>
</organism>
<evidence type="ECO:0000313" key="2">
    <source>
        <dbReference type="EMBL" id="BEI93899.1"/>
    </source>
</evidence>
<sequence>MLARPRIAPVLRMAQVAQVAHVHDVARQGFGTGTNELYDRARPSYPAAALQFIHSSMSPSQATVIEPGAGTGIFSRLLLQPPTADYPKFDLKALVGVEPSAGMREAWDNGMSRIPKDAKPLTLRVVDGGFDDLSQTGLSKGTADAVIIAQAWHWCPDHEKALTEIADYLKPGAPLILIWNLESDSAGLHKSLRETYQPYDQGSPQYYRMLWRSMYETTAYKRLYSPKQEVHFPWEMGMTEDQVVDRVMSKSYMTMLKGDERDEAIAQIRQVIRQSDKEWIDKDNGVFKYRYTTDIVILRKI</sequence>
<evidence type="ECO:0000259" key="1">
    <source>
        <dbReference type="Pfam" id="PF08241"/>
    </source>
</evidence>
<dbReference type="Pfam" id="PF08241">
    <property type="entry name" value="Methyltransf_11"/>
    <property type="match status" value="1"/>
</dbReference>
<dbReference type="GO" id="GO:0008757">
    <property type="term" value="F:S-adenosylmethionine-dependent methyltransferase activity"/>
    <property type="evidence" value="ECO:0007669"/>
    <property type="project" value="InterPro"/>
</dbReference>
<dbReference type="CDD" id="cd02440">
    <property type="entry name" value="AdoMet_MTases"/>
    <property type="match status" value="1"/>
</dbReference>
<dbReference type="AlphaFoldDB" id="A0AA48QXT4"/>
<dbReference type="EMBL" id="AP028217">
    <property type="protein sequence ID" value="BEI93899.1"/>
    <property type="molecule type" value="Genomic_DNA"/>
</dbReference>
<dbReference type="InterPro" id="IPR050508">
    <property type="entry name" value="Methyltransf_Superfamily"/>
</dbReference>
<dbReference type="Proteomes" id="UP001233271">
    <property type="component" value="Chromosome 6"/>
</dbReference>
<dbReference type="PANTHER" id="PTHR42912">
    <property type="entry name" value="METHYLTRANSFERASE"/>
    <property type="match status" value="1"/>
</dbReference>
<dbReference type="InterPro" id="IPR029063">
    <property type="entry name" value="SAM-dependent_MTases_sf"/>
</dbReference>
<dbReference type="Gene3D" id="3.40.50.150">
    <property type="entry name" value="Vaccinia Virus protein VP39"/>
    <property type="match status" value="1"/>
</dbReference>
<dbReference type="RefSeq" id="XP_060459164.1">
    <property type="nucleotide sequence ID" value="XM_060602807.1"/>
</dbReference>
<accession>A0AA48QXT4</accession>
<dbReference type="GeneID" id="85497769"/>
<protein>
    <recommendedName>
        <fullName evidence="1">Methyltransferase type 11 domain-containing protein</fullName>
    </recommendedName>
</protein>
<evidence type="ECO:0000313" key="3">
    <source>
        <dbReference type="Proteomes" id="UP001233271"/>
    </source>
</evidence>